<proteinExistence type="predicted"/>
<dbReference type="Proteomes" id="UP000886476">
    <property type="component" value="Unassembled WGS sequence"/>
</dbReference>
<keyword evidence="2" id="KW-1185">Reference proteome</keyword>
<evidence type="ECO:0008006" key="3">
    <source>
        <dbReference type="Google" id="ProtNLM"/>
    </source>
</evidence>
<comment type="caution">
    <text evidence="1">The sequence shown here is derived from an EMBL/GenBank/DDBJ whole genome shotgun (WGS) entry which is preliminary data.</text>
</comment>
<dbReference type="RefSeq" id="WP_172115501.1">
    <property type="nucleotide sequence ID" value="NZ_JABFDN010000029.1"/>
</dbReference>
<name>A0ABX2CPS7_9BRAD</name>
<sequence>MTSKVARDRSSAKSERFQIRNQTAQIRNRISPVMAKVRELLPQAKAAHHLSILIDEPLGNCQKLLSGHRSENSDVLAKLLRSAFGREVLFALMGDARPEWFSKYQKQLDVNAARKKLIETQREIEALQQGLIE</sequence>
<gene>
    <name evidence="1" type="ORF">HL667_33630</name>
</gene>
<protein>
    <recommendedName>
        <fullName evidence="3">Transcriptional regulator</fullName>
    </recommendedName>
</protein>
<organism evidence="1 2">
    <name type="scientific">Bradyrhizobium aeschynomenes</name>
    <dbReference type="NCBI Taxonomy" id="2734909"/>
    <lineage>
        <taxon>Bacteria</taxon>
        <taxon>Pseudomonadati</taxon>
        <taxon>Pseudomonadota</taxon>
        <taxon>Alphaproteobacteria</taxon>
        <taxon>Hyphomicrobiales</taxon>
        <taxon>Nitrobacteraceae</taxon>
        <taxon>Bradyrhizobium</taxon>
    </lineage>
</organism>
<evidence type="ECO:0000313" key="2">
    <source>
        <dbReference type="Proteomes" id="UP000886476"/>
    </source>
</evidence>
<accession>A0ABX2CPS7</accession>
<reference evidence="1" key="1">
    <citation type="submission" date="2020-05" db="EMBL/GenBank/DDBJ databases">
        <title>Nod-independent and nitrogen-fixing Bradyrhizobium aeschynomene sp. nov. isolated from nodules of Aeschynomene indica.</title>
        <authorList>
            <person name="Zhang Z."/>
        </authorList>
    </citation>
    <scope>NUCLEOTIDE SEQUENCE</scope>
    <source>
        <strain evidence="1">83012</strain>
    </source>
</reference>
<dbReference type="EMBL" id="JABFDN010000029">
    <property type="protein sequence ID" value="NPU69973.1"/>
    <property type="molecule type" value="Genomic_DNA"/>
</dbReference>
<evidence type="ECO:0000313" key="1">
    <source>
        <dbReference type="EMBL" id="NPU69973.1"/>
    </source>
</evidence>